<feature type="compositionally biased region" description="Basic and acidic residues" evidence="1">
    <location>
        <begin position="210"/>
        <end position="229"/>
    </location>
</feature>
<dbReference type="EMBL" id="JAKELL010000057">
    <property type="protein sequence ID" value="KAH8986152.1"/>
    <property type="molecule type" value="Genomic_DNA"/>
</dbReference>
<evidence type="ECO:0000313" key="3">
    <source>
        <dbReference type="Proteomes" id="UP001201163"/>
    </source>
</evidence>
<comment type="caution">
    <text evidence="2">The sequence shown here is derived from an EMBL/GenBank/DDBJ whole genome shotgun (WGS) entry which is preliminary data.</text>
</comment>
<dbReference type="Proteomes" id="UP001201163">
    <property type="component" value="Unassembled WGS sequence"/>
</dbReference>
<accession>A0AAD4LAX0</accession>
<keyword evidence="3" id="KW-1185">Reference proteome</keyword>
<feature type="region of interest" description="Disordered" evidence="1">
    <location>
        <begin position="208"/>
        <end position="229"/>
    </location>
</feature>
<dbReference type="AlphaFoldDB" id="A0AAD4LAX0"/>
<sequence length="382" mass="40921">MAVHDGTATARTLSIWAIFNFSPRRELNAVLAARTPPEDTVSATHEERWVTDDRIDTVTNKKEILVNLSTVCQLPSSRGPDRCCALFGPRVSMVLVKRLVGWPAWLVGVLDVLPFVWRCNDVATAVAAPAAKDQGTLKYIVQDAKALVDDHLYFQHLVHTVKGPQCLGPCQRPTAIAVEDLGWSKWIARLCESLTLALRGSMPAWRRSREHGTGVKGNRREDMGGEENEKTHRIANWGGREGTECFRLPSSAVAPRSGAEAGLVEALGAVGTIVERGHSVKASEGSDRVMGECEDSDKPVGSVLSSIGLLEAEDGWFGGLEGPRGSALSWRETAAGGEVVERGGVGVEVAEVTVARGIFIPEASATAGSGEVTGMERLPVVV</sequence>
<reference evidence="2" key="1">
    <citation type="submission" date="2022-01" db="EMBL/GenBank/DDBJ databases">
        <title>Comparative genomics reveals a dynamic genome evolution in the ectomycorrhizal milk-cap (Lactarius) mushrooms.</title>
        <authorList>
            <consortium name="DOE Joint Genome Institute"/>
            <person name="Lebreton A."/>
            <person name="Tang N."/>
            <person name="Kuo A."/>
            <person name="LaButti K."/>
            <person name="Drula E."/>
            <person name="Barry K."/>
            <person name="Clum A."/>
            <person name="Lipzen A."/>
            <person name="Mousain D."/>
            <person name="Ng V."/>
            <person name="Wang R."/>
            <person name="Wang X."/>
            <person name="Dai Y."/>
            <person name="Henrissat B."/>
            <person name="Grigoriev I.V."/>
            <person name="Guerin-Laguette A."/>
            <person name="Yu F."/>
            <person name="Martin F.M."/>
        </authorList>
    </citation>
    <scope>NUCLEOTIDE SEQUENCE</scope>
    <source>
        <strain evidence="2">QP</strain>
    </source>
</reference>
<evidence type="ECO:0000256" key="1">
    <source>
        <dbReference type="SAM" id="MobiDB-lite"/>
    </source>
</evidence>
<evidence type="ECO:0000313" key="2">
    <source>
        <dbReference type="EMBL" id="KAH8986152.1"/>
    </source>
</evidence>
<protein>
    <submittedName>
        <fullName evidence="2">Uncharacterized protein</fullName>
    </submittedName>
</protein>
<organism evidence="2 3">
    <name type="scientific">Lactarius akahatsu</name>
    <dbReference type="NCBI Taxonomy" id="416441"/>
    <lineage>
        <taxon>Eukaryota</taxon>
        <taxon>Fungi</taxon>
        <taxon>Dikarya</taxon>
        <taxon>Basidiomycota</taxon>
        <taxon>Agaricomycotina</taxon>
        <taxon>Agaricomycetes</taxon>
        <taxon>Russulales</taxon>
        <taxon>Russulaceae</taxon>
        <taxon>Lactarius</taxon>
    </lineage>
</organism>
<name>A0AAD4LAX0_9AGAM</name>
<gene>
    <name evidence="2" type="ORF">EDB92DRAFT_2105432</name>
</gene>
<proteinExistence type="predicted"/>